<comment type="caution">
    <text evidence="11">The sequence shown here is derived from an EMBL/GenBank/DDBJ whole genome shotgun (WGS) entry which is preliminary data.</text>
</comment>
<keyword evidence="12" id="KW-1185">Reference proteome</keyword>
<dbReference type="STRING" id="1965070.A0A3S3P409"/>
<gene>
    <name evidence="11" type="ORF">B4U79_06243</name>
</gene>
<dbReference type="GO" id="GO:0000981">
    <property type="term" value="F:DNA-binding transcription factor activity, RNA polymerase II-specific"/>
    <property type="evidence" value="ECO:0007669"/>
    <property type="project" value="InterPro"/>
</dbReference>
<dbReference type="PANTHER" id="PTHR10390:SF44">
    <property type="entry name" value="SIX HOMEOBOX 4"/>
    <property type="match status" value="1"/>
</dbReference>
<dbReference type="CDD" id="cd00086">
    <property type="entry name" value="homeodomain"/>
    <property type="match status" value="1"/>
</dbReference>
<dbReference type="Gene3D" id="1.10.10.60">
    <property type="entry name" value="Homeodomain-like"/>
    <property type="match status" value="1"/>
</dbReference>
<dbReference type="GO" id="GO:0000978">
    <property type="term" value="F:RNA polymerase II cis-regulatory region sequence-specific DNA binding"/>
    <property type="evidence" value="ECO:0007669"/>
    <property type="project" value="TreeGrafter"/>
</dbReference>
<evidence type="ECO:0000259" key="10">
    <source>
        <dbReference type="PROSITE" id="PS50071"/>
    </source>
</evidence>
<dbReference type="InterPro" id="IPR031701">
    <property type="entry name" value="SIX1_SD"/>
</dbReference>
<protein>
    <submittedName>
        <fullName evidence="11">Homeobox protein six1-like protein</fullName>
    </submittedName>
</protein>
<feature type="compositionally biased region" description="Low complexity" evidence="9">
    <location>
        <begin position="287"/>
        <end position="314"/>
    </location>
</feature>
<evidence type="ECO:0000313" key="12">
    <source>
        <dbReference type="Proteomes" id="UP000285301"/>
    </source>
</evidence>
<dbReference type="SUPFAM" id="SSF46689">
    <property type="entry name" value="Homeodomain-like"/>
    <property type="match status" value="1"/>
</dbReference>
<evidence type="ECO:0000256" key="1">
    <source>
        <dbReference type="ARBA" id="ARBA00004123"/>
    </source>
</evidence>
<feature type="domain" description="Homeobox" evidence="10">
    <location>
        <begin position="236"/>
        <end position="287"/>
    </location>
</feature>
<dbReference type="PANTHER" id="PTHR10390">
    <property type="entry name" value="HOMEOBOX PROTEIN SIX"/>
    <property type="match status" value="1"/>
</dbReference>
<accession>A0A3S3P409</accession>
<reference evidence="11 12" key="1">
    <citation type="journal article" date="2018" name="Gigascience">
        <title>Genomes of trombidid mites reveal novel predicted allergens and laterally-transferred genes associated with secondary metabolism.</title>
        <authorList>
            <person name="Dong X."/>
            <person name="Chaisiri K."/>
            <person name="Xia D."/>
            <person name="Armstrong S.D."/>
            <person name="Fang Y."/>
            <person name="Donnelly M.J."/>
            <person name="Kadowaki T."/>
            <person name="McGarry J.W."/>
            <person name="Darby A.C."/>
            <person name="Makepeace B.L."/>
        </authorList>
    </citation>
    <scope>NUCLEOTIDE SEQUENCE [LARGE SCALE GENOMIC DNA]</scope>
    <source>
        <strain evidence="11">UoL-WK</strain>
    </source>
</reference>
<dbReference type="GO" id="GO:0005634">
    <property type="term" value="C:nucleus"/>
    <property type="evidence" value="ECO:0007669"/>
    <property type="project" value="UniProtKB-SubCell"/>
</dbReference>
<dbReference type="EMBL" id="NCKU01000742">
    <property type="protein sequence ID" value="RWS14375.1"/>
    <property type="molecule type" value="Genomic_DNA"/>
</dbReference>
<keyword evidence="4 7" id="KW-0238">DNA-binding</keyword>
<evidence type="ECO:0000256" key="4">
    <source>
        <dbReference type="ARBA" id="ARBA00023125"/>
    </source>
</evidence>
<proteinExistence type="inferred from homology"/>
<comment type="subcellular location">
    <subcellularLocation>
        <location evidence="1 7 8">Nucleus</location>
    </subcellularLocation>
</comment>
<evidence type="ECO:0000256" key="5">
    <source>
        <dbReference type="ARBA" id="ARBA00023155"/>
    </source>
</evidence>
<evidence type="ECO:0000256" key="2">
    <source>
        <dbReference type="ARBA" id="ARBA00008161"/>
    </source>
</evidence>
<feature type="region of interest" description="Disordered" evidence="9">
    <location>
        <begin position="46"/>
        <end position="99"/>
    </location>
</feature>
<comment type="similarity">
    <text evidence="2">Belongs to the SIX/Sine oculis homeobox family.</text>
</comment>
<dbReference type="PROSITE" id="PS50071">
    <property type="entry name" value="HOMEOBOX_2"/>
    <property type="match status" value="1"/>
</dbReference>
<organism evidence="11 12">
    <name type="scientific">Dinothrombium tinctorium</name>
    <dbReference type="NCBI Taxonomy" id="1965070"/>
    <lineage>
        <taxon>Eukaryota</taxon>
        <taxon>Metazoa</taxon>
        <taxon>Ecdysozoa</taxon>
        <taxon>Arthropoda</taxon>
        <taxon>Chelicerata</taxon>
        <taxon>Arachnida</taxon>
        <taxon>Acari</taxon>
        <taxon>Acariformes</taxon>
        <taxon>Trombidiformes</taxon>
        <taxon>Prostigmata</taxon>
        <taxon>Anystina</taxon>
        <taxon>Parasitengona</taxon>
        <taxon>Trombidioidea</taxon>
        <taxon>Trombidiidae</taxon>
        <taxon>Dinothrombium</taxon>
    </lineage>
</organism>
<dbReference type="InterPro" id="IPR017970">
    <property type="entry name" value="Homeobox_CS"/>
</dbReference>
<evidence type="ECO:0000256" key="6">
    <source>
        <dbReference type="ARBA" id="ARBA00023242"/>
    </source>
</evidence>
<dbReference type="FunFam" id="1.10.10.60:FF:000046">
    <property type="entry name" value="SIX homeobox 3"/>
    <property type="match status" value="1"/>
</dbReference>
<evidence type="ECO:0000256" key="9">
    <source>
        <dbReference type="SAM" id="MobiDB-lite"/>
    </source>
</evidence>
<feature type="compositionally biased region" description="Low complexity" evidence="9">
    <location>
        <begin position="56"/>
        <end position="88"/>
    </location>
</feature>
<keyword evidence="3" id="KW-0217">Developmental protein</keyword>
<evidence type="ECO:0000256" key="7">
    <source>
        <dbReference type="PROSITE-ProRule" id="PRU00108"/>
    </source>
</evidence>
<feature type="DNA-binding region" description="Homeobox" evidence="7">
    <location>
        <begin position="238"/>
        <end position="288"/>
    </location>
</feature>
<feature type="region of interest" description="Disordered" evidence="9">
    <location>
        <begin position="279"/>
        <end position="314"/>
    </location>
</feature>
<dbReference type="Proteomes" id="UP000285301">
    <property type="component" value="Unassembled WGS sequence"/>
</dbReference>
<dbReference type="Pfam" id="PF16878">
    <property type="entry name" value="SIX1_SD"/>
    <property type="match status" value="1"/>
</dbReference>
<dbReference type="OrthoDB" id="3501850at2759"/>
<evidence type="ECO:0000256" key="3">
    <source>
        <dbReference type="ARBA" id="ARBA00022473"/>
    </source>
</evidence>
<evidence type="ECO:0000256" key="8">
    <source>
        <dbReference type="RuleBase" id="RU000682"/>
    </source>
</evidence>
<dbReference type="PROSITE" id="PS00027">
    <property type="entry name" value="HOMEOBOX_1"/>
    <property type="match status" value="1"/>
</dbReference>
<dbReference type="GO" id="GO:0005667">
    <property type="term" value="C:transcription regulator complex"/>
    <property type="evidence" value="ECO:0007669"/>
    <property type="project" value="TreeGrafter"/>
</dbReference>
<name>A0A3S3P409_9ACAR</name>
<dbReference type="InterPro" id="IPR009057">
    <property type="entry name" value="Homeodomain-like_sf"/>
</dbReference>
<keyword evidence="6 7" id="KW-0539">Nucleus</keyword>
<evidence type="ECO:0000313" key="11">
    <source>
        <dbReference type="EMBL" id="RWS14375.1"/>
    </source>
</evidence>
<dbReference type="InterPro" id="IPR001356">
    <property type="entry name" value="HD"/>
</dbReference>
<dbReference type="AlphaFoldDB" id="A0A3S3P409"/>
<dbReference type="Pfam" id="PF00046">
    <property type="entry name" value="Homeodomain"/>
    <property type="match status" value="1"/>
</dbReference>
<keyword evidence="5 7" id="KW-0371">Homeobox</keyword>
<dbReference type="SMART" id="SM00389">
    <property type="entry name" value="HOX"/>
    <property type="match status" value="1"/>
</dbReference>
<feature type="compositionally biased region" description="Polar residues" evidence="9">
    <location>
        <begin position="89"/>
        <end position="99"/>
    </location>
</feature>
<sequence length="344" mass="39016">MQFASRGQSHFNYHHYHRNVIETLYGPVLEPPILANTPPTLAVESIKSETGESNENEASPSSSSLISNNSNQSSQVSSSLIASGSNSSHIHATSNSMNNATDEQKLLNSRSYGAKFTEEQITCVCETLLQAGKVDRLSRFLSTIPDKLYSNETVTRAKAHVAFYRGEYKRLYQLLESRDFKSIYHLSLQKLWYNAHYRESESTRGRQLGAVDKYRLRRKFPLPKTIWDGEETIYCFKERSRSALKEFYNKSKYPTPEEKKQLAHKTGLTLTQVSNWFKNRRQRDRPSASPQLSSASTTTSAIASYNPSNGGNYTPGNYTGNTYTNLNYNNYCINPESCSAMREI</sequence>